<dbReference type="InterPro" id="IPR006317">
    <property type="entry name" value="Ubiquinol_cyt_c_Rdtase_Fe-S-su"/>
</dbReference>
<comment type="subunit">
    <text evidence="10">The main subunits of complex b-c1 are: cytochrome b, cytochrome c1 and the Rieske protein.</text>
</comment>
<evidence type="ECO:0000256" key="8">
    <source>
        <dbReference type="ARBA" id="ARBA00023157"/>
    </source>
</evidence>
<keyword evidence="1 9" id="KW-0812">Transmembrane</keyword>
<sequence length="177" mass="19996">MIDRRRILTKIVQSFSVVGIFFAGYPFIKSSSIFKDRQHELEIDLTDLSVNKVKEVSWLGRPVIIVRRSKKEIAAINARKTLLKDPLSDFSVQPSFAKNNSRSIREDIFVVFGNCTHLGCIVKSRLTPGESRFNCPCHDSKFDGAGRVFSNAVAPRNLEVPNYFFISKNTLLLTASK</sequence>
<keyword evidence="3" id="KW-0479">Metal-binding</keyword>
<comment type="catalytic activity">
    <reaction evidence="9">
        <text>a quinol + 2 Fe(III)-[cytochrome c](out) = a quinone + 2 Fe(II)-[cytochrome c](out) + 2 H(+)(out)</text>
        <dbReference type="Rhea" id="RHEA:11484"/>
        <dbReference type="Rhea" id="RHEA-COMP:10350"/>
        <dbReference type="Rhea" id="RHEA-COMP:14399"/>
        <dbReference type="ChEBI" id="CHEBI:15378"/>
        <dbReference type="ChEBI" id="CHEBI:24646"/>
        <dbReference type="ChEBI" id="CHEBI:29033"/>
        <dbReference type="ChEBI" id="CHEBI:29034"/>
        <dbReference type="ChEBI" id="CHEBI:132124"/>
        <dbReference type="EC" id="7.1.1.8"/>
    </reaction>
</comment>
<keyword evidence="9" id="KW-0249">Electron transport</keyword>
<evidence type="ECO:0000256" key="7">
    <source>
        <dbReference type="ARBA" id="ARBA00023136"/>
    </source>
</evidence>
<evidence type="ECO:0000256" key="1">
    <source>
        <dbReference type="ARBA" id="ARBA00022692"/>
    </source>
</evidence>
<dbReference type="PANTHER" id="PTHR10134">
    <property type="entry name" value="CYTOCHROME B-C1 COMPLEX SUBUNIT RIESKE, MITOCHONDRIAL"/>
    <property type="match status" value="1"/>
</dbReference>
<dbReference type="Gene3D" id="2.102.10.10">
    <property type="entry name" value="Rieske [2Fe-2S] iron-sulphur domain"/>
    <property type="match status" value="1"/>
</dbReference>
<organism evidence="12 13">
    <name type="scientific">OM182 bacterium</name>
    <dbReference type="NCBI Taxonomy" id="2510334"/>
    <lineage>
        <taxon>Bacteria</taxon>
        <taxon>Pseudomonadati</taxon>
        <taxon>Pseudomonadota</taxon>
        <taxon>Gammaproteobacteria</taxon>
        <taxon>OMG group</taxon>
        <taxon>OM182 clade</taxon>
    </lineage>
</organism>
<dbReference type="GO" id="GO:0008121">
    <property type="term" value="F:quinol-cytochrome-c reductase activity"/>
    <property type="evidence" value="ECO:0007669"/>
    <property type="project" value="UniProtKB-EC"/>
</dbReference>
<dbReference type="InterPro" id="IPR014349">
    <property type="entry name" value="Rieske_Fe-S_prot"/>
</dbReference>
<dbReference type="AlphaFoldDB" id="A0A520RYE6"/>
<protein>
    <recommendedName>
        <fullName evidence="9">Ubiquinol-cytochrome c reductase iron-sulfur subunit</fullName>
        <ecNumber evidence="9">7.1.1.8</ecNumber>
    </recommendedName>
</protein>
<evidence type="ECO:0000256" key="2">
    <source>
        <dbReference type="ARBA" id="ARBA00022714"/>
    </source>
</evidence>
<dbReference type="EC" id="7.1.1.8" evidence="9"/>
<gene>
    <name evidence="12" type="primary">petA</name>
    <name evidence="12" type="ORF">EVA68_07440</name>
</gene>
<keyword evidence="2" id="KW-0001">2Fe-2S</keyword>
<keyword evidence="9" id="KW-0813">Transport</keyword>
<evidence type="ECO:0000256" key="3">
    <source>
        <dbReference type="ARBA" id="ARBA00022723"/>
    </source>
</evidence>
<comment type="miscellaneous">
    <text evidence="9">The Rieske protein is a high potential 2Fe-2S protein.</text>
</comment>
<keyword evidence="5" id="KW-0408">Iron</keyword>
<feature type="domain" description="Rieske" evidence="11">
    <location>
        <begin position="102"/>
        <end position="174"/>
    </location>
</feature>
<evidence type="ECO:0000313" key="13">
    <source>
        <dbReference type="Proteomes" id="UP000316199"/>
    </source>
</evidence>
<evidence type="ECO:0000256" key="6">
    <source>
        <dbReference type="ARBA" id="ARBA00023014"/>
    </source>
</evidence>
<dbReference type="Pfam" id="PF00355">
    <property type="entry name" value="Rieske"/>
    <property type="match status" value="1"/>
</dbReference>
<comment type="caution">
    <text evidence="12">The sequence shown here is derived from an EMBL/GenBank/DDBJ whole genome shotgun (WGS) entry which is preliminary data.</text>
</comment>
<dbReference type="GO" id="GO:0016491">
    <property type="term" value="F:oxidoreductase activity"/>
    <property type="evidence" value="ECO:0007669"/>
    <property type="project" value="UniProtKB-KW"/>
</dbReference>
<dbReference type="NCBIfam" id="TIGR01416">
    <property type="entry name" value="Rieske_proteo"/>
    <property type="match status" value="1"/>
</dbReference>
<name>A0A520RYE6_9GAMM</name>
<evidence type="ECO:0000313" key="12">
    <source>
        <dbReference type="EMBL" id="RZO75272.1"/>
    </source>
</evidence>
<keyword evidence="12" id="KW-0560">Oxidoreductase</keyword>
<dbReference type="GO" id="GO:0046872">
    <property type="term" value="F:metal ion binding"/>
    <property type="evidence" value="ECO:0007669"/>
    <property type="project" value="UniProtKB-KW"/>
</dbReference>
<dbReference type="GO" id="GO:0051537">
    <property type="term" value="F:2 iron, 2 sulfur cluster binding"/>
    <property type="evidence" value="ECO:0007669"/>
    <property type="project" value="UniProtKB-KW"/>
</dbReference>
<proteinExistence type="predicted"/>
<dbReference type="InterPro" id="IPR017941">
    <property type="entry name" value="Rieske_2Fe-2S"/>
</dbReference>
<dbReference type="InterPro" id="IPR036922">
    <property type="entry name" value="Rieske_2Fe-2S_sf"/>
</dbReference>
<feature type="transmembrane region" description="Helical" evidence="9">
    <location>
        <begin position="7"/>
        <end position="28"/>
    </location>
</feature>
<dbReference type="Proteomes" id="UP000316199">
    <property type="component" value="Unassembled WGS sequence"/>
</dbReference>
<evidence type="ECO:0000259" key="11">
    <source>
        <dbReference type="PROSITE" id="PS51296"/>
    </source>
</evidence>
<comment type="cofactor">
    <cofactor evidence="9">
        <name>[2Fe-2S] cluster</name>
        <dbReference type="ChEBI" id="CHEBI:190135"/>
    </cofactor>
    <text evidence="9">Binds 1 [2Fe-2S] cluster per subunit.</text>
</comment>
<dbReference type="PROSITE" id="PS51296">
    <property type="entry name" value="RIESKE"/>
    <property type="match status" value="1"/>
</dbReference>
<keyword evidence="8" id="KW-1015">Disulfide bond</keyword>
<accession>A0A520RYE6</accession>
<keyword evidence="6" id="KW-0411">Iron-sulfur</keyword>
<keyword evidence="7 9" id="KW-0472">Membrane</keyword>
<evidence type="ECO:0000256" key="5">
    <source>
        <dbReference type="ARBA" id="ARBA00023004"/>
    </source>
</evidence>
<evidence type="ECO:0000256" key="9">
    <source>
        <dbReference type="RuleBase" id="RU004494"/>
    </source>
</evidence>
<dbReference type="CDD" id="cd03470">
    <property type="entry name" value="Rieske_cytochrome_bc1"/>
    <property type="match status" value="1"/>
</dbReference>
<reference evidence="12 13" key="1">
    <citation type="submission" date="2019-02" db="EMBL/GenBank/DDBJ databases">
        <title>Prokaryotic population dynamics and viral predation in marine succession experiment using metagenomics: the confinement effect.</title>
        <authorList>
            <person name="Haro-Moreno J.M."/>
            <person name="Rodriguez-Valera F."/>
            <person name="Lopez-Perez M."/>
        </authorList>
    </citation>
    <scope>NUCLEOTIDE SEQUENCE [LARGE SCALE GENOMIC DNA]</scope>
    <source>
        <strain evidence="12">MED-G157</strain>
    </source>
</reference>
<evidence type="ECO:0000256" key="10">
    <source>
        <dbReference type="RuleBase" id="RU004497"/>
    </source>
</evidence>
<dbReference type="EMBL" id="SHAG01000041">
    <property type="protein sequence ID" value="RZO75272.1"/>
    <property type="molecule type" value="Genomic_DNA"/>
</dbReference>
<keyword evidence="4 9" id="KW-1133">Transmembrane helix</keyword>
<evidence type="ECO:0000256" key="4">
    <source>
        <dbReference type="ARBA" id="ARBA00022989"/>
    </source>
</evidence>
<dbReference type="SUPFAM" id="SSF50022">
    <property type="entry name" value="ISP domain"/>
    <property type="match status" value="1"/>
</dbReference>